<evidence type="ECO:0000313" key="11">
    <source>
        <dbReference type="Proteomes" id="UP000295560"/>
    </source>
</evidence>
<dbReference type="InterPro" id="IPR005490">
    <property type="entry name" value="LD_TPept_cat_dom"/>
</dbReference>
<protein>
    <submittedName>
        <fullName evidence="10">L,D-transpeptidase-like protein</fullName>
    </submittedName>
</protein>
<organism evidence="10 11">
    <name type="scientific">Pseudonocardia endophytica</name>
    <dbReference type="NCBI Taxonomy" id="401976"/>
    <lineage>
        <taxon>Bacteria</taxon>
        <taxon>Bacillati</taxon>
        <taxon>Actinomycetota</taxon>
        <taxon>Actinomycetes</taxon>
        <taxon>Pseudonocardiales</taxon>
        <taxon>Pseudonocardiaceae</taxon>
        <taxon>Pseudonocardia</taxon>
    </lineage>
</organism>
<dbReference type="GO" id="GO:0018104">
    <property type="term" value="P:peptidoglycan-protein cross-linking"/>
    <property type="evidence" value="ECO:0007669"/>
    <property type="project" value="TreeGrafter"/>
</dbReference>
<dbReference type="GO" id="GO:0016740">
    <property type="term" value="F:transferase activity"/>
    <property type="evidence" value="ECO:0007669"/>
    <property type="project" value="UniProtKB-KW"/>
</dbReference>
<dbReference type="GO" id="GO:0071555">
    <property type="term" value="P:cell wall organization"/>
    <property type="evidence" value="ECO:0007669"/>
    <property type="project" value="UniProtKB-UniRule"/>
</dbReference>
<dbReference type="SUPFAM" id="SSF141523">
    <property type="entry name" value="L,D-transpeptidase catalytic domain-like"/>
    <property type="match status" value="1"/>
</dbReference>
<keyword evidence="4 6" id="KW-0573">Peptidoglycan synthesis</keyword>
<evidence type="ECO:0000259" key="9">
    <source>
        <dbReference type="PROSITE" id="PS52029"/>
    </source>
</evidence>
<feature type="region of interest" description="Disordered" evidence="7">
    <location>
        <begin position="26"/>
        <end position="46"/>
    </location>
</feature>
<dbReference type="RefSeq" id="WP_132424190.1">
    <property type="nucleotide sequence ID" value="NZ_SMFZ01000001.1"/>
</dbReference>
<gene>
    <name evidence="10" type="ORF">EV378_2489</name>
</gene>
<dbReference type="GO" id="GO:0071972">
    <property type="term" value="F:peptidoglycan L,D-transpeptidase activity"/>
    <property type="evidence" value="ECO:0007669"/>
    <property type="project" value="TreeGrafter"/>
</dbReference>
<dbReference type="OrthoDB" id="8887048at2"/>
<evidence type="ECO:0000256" key="5">
    <source>
        <dbReference type="ARBA" id="ARBA00023316"/>
    </source>
</evidence>
<dbReference type="PROSITE" id="PS52029">
    <property type="entry name" value="LD_TPASE"/>
    <property type="match status" value="1"/>
</dbReference>
<dbReference type="InterPro" id="IPR006311">
    <property type="entry name" value="TAT_signal"/>
</dbReference>
<feature type="domain" description="L,D-TPase catalytic" evidence="9">
    <location>
        <begin position="59"/>
        <end position="167"/>
    </location>
</feature>
<comment type="caution">
    <text evidence="10">The sequence shown here is derived from an EMBL/GenBank/DDBJ whole genome shotgun (WGS) entry which is preliminary data.</text>
</comment>
<dbReference type="PANTHER" id="PTHR30582">
    <property type="entry name" value="L,D-TRANSPEPTIDASE"/>
    <property type="match status" value="1"/>
</dbReference>
<keyword evidence="5 6" id="KW-0961">Cell wall biogenesis/degradation</keyword>
<evidence type="ECO:0000256" key="6">
    <source>
        <dbReference type="PROSITE-ProRule" id="PRU01373"/>
    </source>
</evidence>
<dbReference type="EMBL" id="SMFZ01000001">
    <property type="protein sequence ID" value="TCK26648.1"/>
    <property type="molecule type" value="Genomic_DNA"/>
</dbReference>
<comment type="pathway">
    <text evidence="1 6">Cell wall biogenesis; peptidoglycan biosynthesis.</text>
</comment>
<dbReference type="GO" id="GO:0008360">
    <property type="term" value="P:regulation of cell shape"/>
    <property type="evidence" value="ECO:0007669"/>
    <property type="project" value="UniProtKB-UniRule"/>
</dbReference>
<dbReference type="CDD" id="cd16913">
    <property type="entry name" value="YkuD_like"/>
    <property type="match status" value="1"/>
</dbReference>
<keyword evidence="8" id="KW-0732">Signal</keyword>
<dbReference type="AlphaFoldDB" id="A0A4R1HWD5"/>
<keyword evidence="2" id="KW-0808">Transferase</keyword>
<evidence type="ECO:0000256" key="1">
    <source>
        <dbReference type="ARBA" id="ARBA00004752"/>
    </source>
</evidence>
<name>A0A4R1HWD5_PSEEN</name>
<dbReference type="GO" id="GO:0005576">
    <property type="term" value="C:extracellular region"/>
    <property type="evidence" value="ECO:0007669"/>
    <property type="project" value="TreeGrafter"/>
</dbReference>
<dbReference type="InterPro" id="IPR038063">
    <property type="entry name" value="Transpep_catalytic_dom"/>
</dbReference>
<feature type="chain" id="PRO_5020491163" evidence="8">
    <location>
        <begin position="30"/>
        <end position="168"/>
    </location>
</feature>
<evidence type="ECO:0000256" key="7">
    <source>
        <dbReference type="SAM" id="MobiDB-lite"/>
    </source>
</evidence>
<dbReference type="PANTHER" id="PTHR30582:SF33">
    <property type="entry name" value="EXPORTED PROTEIN"/>
    <property type="match status" value="1"/>
</dbReference>
<feature type="signal peptide" evidence="8">
    <location>
        <begin position="1"/>
        <end position="29"/>
    </location>
</feature>
<accession>A0A4R1HWD5</accession>
<feature type="compositionally biased region" description="Pro residues" evidence="7">
    <location>
        <begin position="31"/>
        <end position="46"/>
    </location>
</feature>
<proteinExistence type="predicted"/>
<sequence length="168" mass="16920">MTPARRLAVLAAGTLSAAAVGGMAAPAQAAPEPPPAPPAPVAPAPAAPARAEVPCAPTARACVDLSAHKAWLTDGAGHVTYGPVAARGGSRSDPTPVGTFTVSWKDRDHLSRQFDNAPMPNSVFFAPGIAFHGGNPSENSNGCVHLGQKSSAAFFGALREGDLVQVVP</sequence>
<evidence type="ECO:0000256" key="2">
    <source>
        <dbReference type="ARBA" id="ARBA00022679"/>
    </source>
</evidence>
<dbReference type="Gene3D" id="2.40.440.10">
    <property type="entry name" value="L,D-transpeptidase catalytic domain-like"/>
    <property type="match status" value="1"/>
</dbReference>
<evidence type="ECO:0000256" key="8">
    <source>
        <dbReference type="SAM" id="SignalP"/>
    </source>
</evidence>
<dbReference type="Pfam" id="PF03734">
    <property type="entry name" value="YkuD"/>
    <property type="match status" value="1"/>
</dbReference>
<dbReference type="Proteomes" id="UP000295560">
    <property type="component" value="Unassembled WGS sequence"/>
</dbReference>
<evidence type="ECO:0000256" key="4">
    <source>
        <dbReference type="ARBA" id="ARBA00022984"/>
    </source>
</evidence>
<dbReference type="PROSITE" id="PS51318">
    <property type="entry name" value="TAT"/>
    <property type="match status" value="1"/>
</dbReference>
<reference evidence="10 11" key="1">
    <citation type="submission" date="2019-03" db="EMBL/GenBank/DDBJ databases">
        <title>Sequencing the genomes of 1000 actinobacteria strains.</title>
        <authorList>
            <person name="Klenk H.-P."/>
        </authorList>
    </citation>
    <scope>NUCLEOTIDE SEQUENCE [LARGE SCALE GENOMIC DNA]</scope>
    <source>
        <strain evidence="10 11">DSM 44969</strain>
    </source>
</reference>
<keyword evidence="11" id="KW-1185">Reference proteome</keyword>
<dbReference type="InterPro" id="IPR050979">
    <property type="entry name" value="LD-transpeptidase"/>
</dbReference>
<feature type="active site" description="Proton donor/acceptor" evidence="6">
    <location>
        <position position="132"/>
    </location>
</feature>
<evidence type="ECO:0000256" key="3">
    <source>
        <dbReference type="ARBA" id="ARBA00022960"/>
    </source>
</evidence>
<dbReference type="UniPathway" id="UPA00219"/>
<evidence type="ECO:0000313" key="10">
    <source>
        <dbReference type="EMBL" id="TCK26648.1"/>
    </source>
</evidence>
<feature type="active site" description="Nucleophile" evidence="6">
    <location>
        <position position="143"/>
    </location>
</feature>
<keyword evidence="3 6" id="KW-0133">Cell shape</keyword>